<dbReference type="GO" id="GO:0009617">
    <property type="term" value="P:response to bacterium"/>
    <property type="evidence" value="ECO:0007669"/>
    <property type="project" value="InterPro"/>
</dbReference>
<evidence type="ECO:0000256" key="6">
    <source>
        <dbReference type="RuleBase" id="RU363132"/>
    </source>
</evidence>
<sequence length="224" mass="25064">MVDLSETAAGSAEADGKDIPCTSCDRQTLLHQSMGGGKAADILLWKQWHVSIGVLVVSTVFWLLIEHSGLPLLTTCSDVLLILVVLLFLRANFAAFRNKQLQTLPQLVLSEEFVNNVAASLRAKINNTLLMAHDITVGNDFKLFFRMVIGLWLLSVVGSYVSFFTFAYVGTIISITIPALYSKYDKHVDRYCGMIRQQFRKHYRVMDESVFSRLPGGLSKDKDQ</sequence>
<accession>A0A0A0KBS2</accession>
<reference evidence="8 9" key="1">
    <citation type="journal article" date="2009" name="Nat. Genet.">
        <title>The genome of the cucumber, Cucumis sativus L.</title>
        <authorList>
            <person name="Huang S."/>
            <person name="Li R."/>
            <person name="Zhang Z."/>
            <person name="Li L."/>
            <person name="Gu X."/>
            <person name="Fan W."/>
            <person name="Lucas W.J."/>
            <person name="Wang X."/>
            <person name="Xie B."/>
            <person name="Ni P."/>
            <person name="Ren Y."/>
            <person name="Zhu H."/>
            <person name="Li J."/>
            <person name="Lin K."/>
            <person name="Jin W."/>
            <person name="Fei Z."/>
            <person name="Li G."/>
            <person name="Staub J."/>
            <person name="Kilian A."/>
            <person name="van der Vossen E.A."/>
            <person name="Wu Y."/>
            <person name="Guo J."/>
            <person name="He J."/>
            <person name="Jia Z."/>
            <person name="Ren Y."/>
            <person name="Tian G."/>
            <person name="Lu Y."/>
            <person name="Ruan J."/>
            <person name="Qian W."/>
            <person name="Wang M."/>
            <person name="Huang Q."/>
            <person name="Li B."/>
            <person name="Xuan Z."/>
            <person name="Cao J."/>
            <person name="Asan"/>
            <person name="Wu Z."/>
            <person name="Zhang J."/>
            <person name="Cai Q."/>
            <person name="Bai Y."/>
            <person name="Zhao B."/>
            <person name="Han Y."/>
            <person name="Li Y."/>
            <person name="Li X."/>
            <person name="Wang S."/>
            <person name="Shi Q."/>
            <person name="Liu S."/>
            <person name="Cho W.K."/>
            <person name="Kim J.Y."/>
            <person name="Xu Y."/>
            <person name="Heller-Uszynska K."/>
            <person name="Miao H."/>
            <person name="Cheng Z."/>
            <person name="Zhang S."/>
            <person name="Wu J."/>
            <person name="Yang Y."/>
            <person name="Kang H."/>
            <person name="Li M."/>
            <person name="Liang H."/>
            <person name="Ren X."/>
            <person name="Shi Z."/>
            <person name="Wen M."/>
            <person name="Jian M."/>
            <person name="Yang H."/>
            <person name="Zhang G."/>
            <person name="Yang Z."/>
            <person name="Chen R."/>
            <person name="Liu S."/>
            <person name="Li J."/>
            <person name="Ma L."/>
            <person name="Liu H."/>
            <person name="Zhou Y."/>
            <person name="Zhao J."/>
            <person name="Fang X."/>
            <person name="Li G."/>
            <person name="Fang L."/>
            <person name="Li Y."/>
            <person name="Liu D."/>
            <person name="Zheng H."/>
            <person name="Zhang Y."/>
            <person name="Qin N."/>
            <person name="Li Z."/>
            <person name="Yang G."/>
            <person name="Yang S."/>
            <person name="Bolund L."/>
            <person name="Kristiansen K."/>
            <person name="Zheng H."/>
            <person name="Li S."/>
            <person name="Zhang X."/>
            <person name="Yang H."/>
            <person name="Wang J."/>
            <person name="Sun R."/>
            <person name="Zhang B."/>
            <person name="Jiang S."/>
            <person name="Wang J."/>
            <person name="Du Y."/>
            <person name="Li S."/>
        </authorList>
    </citation>
    <scope>NUCLEOTIDE SEQUENCE [LARGE SCALE GENOMIC DNA]</scope>
    <source>
        <strain evidence="9">cv. 9930</strain>
    </source>
</reference>
<dbReference type="Pfam" id="PF02453">
    <property type="entry name" value="Reticulon"/>
    <property type="match status" value="1"/>
</dbReference>
<evidence type="ECO:0000259" key="7">
    <source>
        <dbReference type="PROSITE" id="PS50845"/>
    </source>
</evidence>
<feature type="transmembrane region" description="Helical" evidence="6">
    <location>
        <begin position="151"/>
        <end position="181"/>
    </location>
</feature>
<evidence type="ECO:0000256" key="4">
    <source>
        <dbReference type="ARBA" id="ARBA00022989"/>
    </source>
</evidence>
<dbReference type="InterPro" id="IPR003388">
    <property type="entry name" value="Reticulon"/>
</dbReference>
<dbReference type="GO" id="GO:0005789">
    <property type="term" value="C:endoplasmic reticulum membrane"/>
    <property type="evidence" value="ECO:0007669"/>
    <property type="project" value="UniProtKB-SubCell"/>
</dbReference>
<keyword evidence="4 6" id="KW-1133">Transmembrane helix</keyword>
<evidence type="ECO:0000256" key="5">
    <source>
        <dbReference type="ARBA" id="ARBA00023136"/>
    </source>
</evidence>
<feature type="transmembrane region" description="Helical" evidence="6">
    <location>
        <begin position="71"/>
        <end position="89"/>
    </location>
</feature>
<reference evidence="8 9" key="3">
    <citation type="journal article" date="2010" name="BMC Genomics">
        <title>Transcriptome sequencing and comparative analysis of cucumber flowers with different sex types.</title>
        <authorList>
            <person name="Guo S."/>
            <person name="Zheng Y."/>
            <person name="Joung J.G."/>
            <person name="Liu S."/>
            <person name="Zhang Z."/>
            <person name="Crasta O.R."/>
            <person name="Sobral B.W."/>
            <person name="Xu Y."/>
            <person name="Huang S."/>
            <person name="Fei Z."/>
        </authorList>
    </citation>
    <scope>NUCLEOTIDE SEQUENCE [LARGE SCALE GENOMIC DNA]</scope>
    <source>
        <strain evidence="9">cv. 9930</strain>
    </source>
</reference>
<evidence type="ECO:0000256" key="2">
    <source>
        <dbReference type="ARBA" id="ARBA00022692"/>
    </source>
</evidence>
<keyword evidence="9" id="KW-1185">Reference proteome</keyword>
<dbReference type="eggNOG" id="KOG1792">
    <property type="taxonomic scope" value="Eukaryota"/>
</dbReference>
<dbReference type="EMBL" id="CM002927">
    <property type="protein sequence ID" value="KGN45832.1"/>
    <property type="molecule type" value="Genomic_DNA"/>
</dbReference>
<evidence type="ECO:0000256" key="1">
    <source>
        <dbReference type="ARBA" id="ARBA00004477"/>
    </source>
</evidence>
<name>A0A0A0KBS2_CUCSA</name>
<dbReference type="OrthoDB" id="567788at2759"/>
<evidence type="ECO:0000313" key="9">
    <source>
        <dbReference type="Proteomes" id="UP000029981"/>
    </source>
</evidence>
<protein>
    <recommendedName>
        <fullName evidence="6">Reticulon-like protein</fullName>
    </recommendedName>
</protein>
<feature type="domain" description="Reticulon" evidence="7">
    <location>
        <begin position="39"/>
        <end position="224"/>
    </location>
</feature>
<proteinExistence type="predicted"/>
<dbReference type="InterPro" id="IPR045064">
    <property type="entry name" value="Reticulon-like"/>
</dbReference>
<evidence type="ECO:0000313" key="8">
    <source>
        <dbReference type="EMBL" id="KGN45832.1"/>
    </source>
</evidence>
<reference evidence="8 9" key="4">
    <citation type="journal article" date="2011" name="BMC Genomics">
        <title>RNA-Seq improves annotation of protein-coding genes in the cucumber genome.</title>
        <authorList>
            <person name="Li Z."/>
            <person name="Zhang Z."/>
            <person name="Yan P."/>
            <person name="Huang S."/>
            <person name="Fei Z."/>
            <person name="Lin K."/>
        </authorList>
    </citation>
    <scope>NUCLEOTIDE SEQUENCE [LARGE SCALE GENOMIC DNA]</scope>
    <source>
        <strain evidence="9">cv. 9930</strain>
    </source>
</reference>
<dbReference type="OMA" id="IHRQFSK"/>
<reference evidence="8 9" key="2">
    <citation type="journal article" date="2009" name="PLoS ONE">
        <title>An integrated genetic and cytogenetic map of the cucumber genome.</title>
        <authorList>
            <person name="Ren Y."/>
            <person name="Zhang Z."/>
            <person name="Liu J."/>
            <person name="Staub J.E."/>
            <person name="Han Y."/>
            <person name="Cheng Z."/>
            <person name="Li X."/>
            <person name="Lu J."/>
            <person name="Miao H."/>
            <person name="Kang H."/>
            <person name="Xie B."/>
            <person name="Gu X."/>
            <person name="Wang X."/>
            <person name="Du Y."/>
            <person name="Jin W."/>
            <person name="Huang S."/>
        </authorList>
    </citation>
    <scope>NUCLEOTIDE SEQUENCE [LARGE SCALE GENOMIC DNA]</scope>
    <source>
        <strain evidence="9">cv. 9930</strain>
    </source>
</reference>
<dbReference type="PROSITE" id="PS50845">
    <property type="entry name" value="RETICULON"/>
    <property type="match status" value="1"/>
</dbReference>
<feature type="transmembrane region" description="Helical" evidence="6">
    <location>
        <begin position="48"/>
        <end position="65"/>
    </location>
</feature>
<comment type="subcellular location">
    <subcellularLocation>
        <location evidence="1 6">Endoplasmic reticulum membrane</location>
        <topology evidence="1 6">Multi-pass membrane protein</topology>
    </subcellularLocation>
</comment>
<dbReference type="PANTHER" id="PTHR10994">
    <property type="entry name" value="RETICULON"/>
    <property type="match status" value="1"/>
</dbReference>
<keyword evidence="2 6" id="KW-0812">Transmembrane</keyword>
<dbReference type="KEGG" id="csv:101217266"/>
<organism evidence="8 9">
    <name type="scientific">Cucumis sativus</name>
    <name type="common">Cucumber</name>
    <dbReference type="NCBI Taxonomy" id="3659"/>
    <lineage>
        <taxon>Eukaryota</taxon>
        <taxon>Viridiplantae</taxon>
        <taxon>Streptophyta</taxon>
        <taxon>Embryophyta</taxon>
        <taxon>Tracheophyta</taxon>
        <taxon>Spermatophyta</taxon>
        <taxon>Magnoliopsida</taxon>
        <taxon>eudicotyledons</taxon>
        <taxon>Gunneridae</taxon>
        <taxon>Pentapetalae</taxon>
        <taxon>rosids</taxon>
        <taxon>fabids</taxon>
        <taxon>Cucurbitales</taxon>
        <taxon>Cucurbitaceae</taxon>
        <taxon>Benincaseae</taxon>
        <taxon>Cucumis</taxon>
    </lineage>
</organism>
<dbReference type="AlphaFoldDB" id="A0A0A0KBS2"/>
<keyword evidence="5 6" id="KW-0472">Membrane</keyword>
<keyword evidence="3 6" id="KW-0256">Endoplasmic reticulum</keyword>
<dbReference type="PANTHER" id="PTHR10994:SF67">
    <property type="entry name" value="RETICULON-LIKE PROTEIN B16"/>
    <property type="match status" value="1"/>
</dbReference>
<gene>
    <name evidence="8" type="ORF">Csa_6G014530</name>
</gene>
<dbReference type="Proteomes" id="UP000029981">
    <property type="component" value="Chromosome 6"/>
</dbReference>
<dbReference type="Gramene" id="KGN45832">
    <property type="protein sequence ID" value="KGN45832"/>
    <property type="gene ID" value="Csa_6G014530"/>
</dbReference>
<evidence type="ECO:0000256" key="3">
    <source>
        <dbReference type="ARBA" id="ARBA00022824"/>
    </source>
</evidence>